<feature type="domain" description="CN hydrolase" evidence="9">
    <location>
        <begin position="226"/>
        <end position="480"/>
    </location>
</feature>
<dbReference type="InterPro" id="IPR036526">
    <property type="entry name" value="C-N_Hydrolase_sf"/>
</dbReference>
<dbReference type="GO" id="GO:0042158">
    <property type="term" value="P:lipoprotein biosynthetic process"/>
    <property type="evidence" value="ECO:0007669"/>
    <property type="project" value="UniProtKB-UniRule"/>
</dbReference>
<dbReference type="AlphaFoldDB" id="A0A3D4T1S1"/>
<dbReference type="SUPFAM" id="SSF56317">
    <property type="entry name" value="Carbon-nitrogen hydrolase"/>
    <property type="match status" value="1"/>
</dbReference>
<dbReference type="Pfam" id="PF20154">
    <property type="entry name" value="LNT_N"/>
    <property type="match status" value="1"/>
</dbReference>
<reference evidence="10 11" key="1">
    <citation type="journal article" date="2018" name="Nat. Biotechnol.">
        <title>A standardized bacterial taxonomy based on genome phylogeny substantially revises the tree of life.</title>
        <authorList>
            <person name="Parks D.H."/>
            <person name="Chuvochina M."/>
            <person name="Waite D.W."/>
            <person name="Rinke C."/>
            <person name="Skarshewski A."/>
            <person name="Chaumeil P.A."/>
            <person name="Hugenholtz P."/>
        </authorList>
    </citation>
    <scope>NUCLEOTIDE SEQUENCE [LARGE SCALE GENOMIC DNA]</scope>
    <source>
        <strain evidence="10">UBA11247</strain>
    </source>
</reference>
<keyword evidence="5 8" id="KW-1133">Transmembrane helix</keyword>
<dbReference type="Proteomes" id="UP000261739">
    <property type="component" value="Unassembled WGS sequence"/>
</dbReference>
<dbReference type="PROSITE" id="PS50263">
    <property type="entry name" value="CN_HYDROLASE"/>
    <property type="match status" value="1"/>
</dbReference>
<name>A0A3D4T1S1_9CORY</name>
<gene>
    <name evidence="8 10" type="primary">lnt</name>
    <name evidence="10" type="ORF">DIW82_10915</name>
</gene>
<dbReference type="InterPro" id="IPR045378">
    <property type="entry name" value="LNT_N"/>
</dbReference>
<proteinExistence type="inferred from homology"/>
<keyword evidence="6 8" id="KW-0472">Membrane</keyword>
<accession>A0A3D4T1S1</accession>
<dbReference type="InterPro" id="IPR004563">
    <property type="entry name" value="Apolipo_AcylTrfase"/>
</dbReference>
<evidence type="ECO:0000256" key="5">
    <source>
        <dbReference type="ARBA" id="ARBA00022989"/>
    </source>
</evidence>
<evidence type="ECO:0000256" key="7">
    <source>
        <dbReference type="ARBA" id="ARBA00023315"/>
    </source>
</evidence>
<keyword evidence="3 8" id="KW-0808">Transferase</keyword>
<dbReference type="PANTHER" id="PTHR38686">
    <property type="entry name" value="APOLIPOPROTEIN N-ACYLTRANSFERASE"/>
    <property type="match status" value="1"/>
</dbReference>
<comment type="caution">
    <text evidence="10">The sequence shown here is derived from an EMBL/GenBank/DDBJ whole genome shotgun (WGS) entry which is preliminary data.</text>
</comment>
<dbReference type="GO" id="GO:0016410">
    <property type="term" value="F:N-acyltransferase activity"/>
    <property type="evidence" value="ECO:0007669"/>
    <property type="project" value="UniProtKB-UniRule"/>
</dbReference>
<feature type="transmembrane region" description="Helical" evidence="8">
    <location>
        <begin position="59"/>
        <end position="78"/>
    </location>
</feature>
<sequence length="522" mass="56262">MGRFVLLTVGAAFAGLTQYASYQPTGLWWAAPLGFGLFFWTVDRAVAGKDPRTTRRWSVWLSWVQGLTCYLLLLPWVGEYVGAIAWFGLSVVESLYSLLFGLGLAALLTWSRTSAAGGRTRGLLPFLAVPAWYVAVEWLRSNWPFGGFGWVRLAWGQVGGPLAHWITLAGPALVAYAVVIAGLGIAVLVHRRWVTGAAALVVTLVGGLVIPAVSPVWRSGDDSPTLNVAAVQGNVPRLGLDFNAQREAVLNNHLQVTRRLADEVDAGTRDRPDLVVWPENASDVDPFRNPDAYAQIQAAAEAVKAPILVGTITRDEVGSRNTIVVWDPTDGPGEQHVKKFLQPFGEYMPMRDLLRHVSSYVDLAGDYKPGDGPGTLHPGGPGGPVVGVATCYEVSFDGAYRDAVDNGATMFASPTNNATFGHTDMTYQQLAINRMRAIEYDRAVAVAATSGVSAMIDPDGAVTQDTEIFRQGLLQADIPLRDTRTLSARLGAVGEWVLSAAGLAAALYAGMRFRKTTRRGRE</sequence>
<dbReference type="Gene3D" id="3.60.110.10">
    <property type="entry name" value="Carbon-nitrogen hydrolase"/>
    <property type="match status" value="1"/>
</dbReference>
<evidence type="ECO:0000313" key="10">
    <source>
        <dbReference type="EMBL" id="HCT15265.1"/>
    </source>
</evidence>
<evidence type="ECO:0000313" key="11">
    <source>
        <dbReference type="Proteomes" id="UP000261739"/>
    </source>
</evidence>
<comment type="pathway">
    <text evidence="8">Protein modification; lipoprotein biosynthesis (N-acyl transfer).</text>
</comment>
<feature type="transmembrane region" description="Helical" evidence="8">
    <location>
        <begin position="122"/>
        <end position="143"/>
    </location>
</feature>
<dbReference type="HAMAP" id="MF_01148">
    <property type="entry name" value="Lnt"/>
    <property type="match status" value="1"/>
</dbReference>
<protein>
    <recommendedName>
        <fullName evidence="8">Apolipoprotein N-acyltransferase</fullName>
        <shortName evidence="8">ALP N-acyltransferase</shortName>
        <ecNumber evidence="8">2.3.1.269</ecNumber>
    </recommendedName>
</protein>
<evidence type="ECO:0000256" key="8">
    <source>
        <dbReference type="HAMAP-Rule" id="MF_01148"/>
    </source>
</evidence>
<dbReference type="STRING" id="863239.GCA_000213935_02731"/>
<dbReference type="EC" id="2.3.1.269" evidence="8"/>
<dbReference type="GO" id="GO:0005886">
    <property type="term" value="C:plasma membrane"/>
    <property type="evidence" value="ECO:0007669"/>
    <property type="project" value="UniProtKB-SubCell"/>
</dbReference>
<feature type="transmembrane region" description="Helical" evidence="8">
    <location>
        <begin position="163"/>
        <end position="189"/>
    </location>
</feature>
<evidence type="ECO:0000259" key="9">
    <source>
        <dbReference type="PROSITE" id="PS50263"/>
    </source>
</evidence>
<comment type="subcellular location">
    <subcellularLocation>
        <location evidence="1 8">Cell membrane</location>
        <topology evidence="1 8">Multi-pass membrane protein</topology>
    </subcellularLocation>
</comment>
<organism evidence="10 11">
    <name type="scientific">Corynebacterium nuruki</name>
    <dbReference type="NCBI Taxonomy" id="1032851"/>
    <lineage>
        <taxon>Bacteria</taxon>
        <taxon>Bacillati</taxon>
        <taxon>Actinomycetota</taxon>
        <taxon>Actinomycetes</taxon>
        <taxon>Mycobacteriales</taxon>
        <taxon>Corynebacteriaceae</taxon>
        <taxon>Corynebacterium</taxon>
    </lineage>
</organism>
<keyword evidence="4 8" id="KW-0812">Transmembrane</keyword>
<keyword evidence="7 8" id="KW-0012">Acyltransferase</keyword>
<dbReference type="RefSeq" id="WP_273052544.1">
    <property type="nucleotide sequence ID" value="NZ_DAITTW010000125.1"/>
</dbReference>
<keyword evidence="10" id="KW-0449">Lipoprotein</keyword>
<evidence type="ECO:0000256" key="2">
    <source>
        <dbReference type="ARBA" id="ARBA00022475"/>
    </source>
</evidence>
<feature type="transmembrane region" description="Helical" evidence="8">
    <location>
        <begin position="27"/>
        <end position="47"/>
    </location>
</feature>
<comment type="function">
    <text evidence="8">Catalyzes the phospholipid dependent N-acylation of the N-terminal cysteine of apolipoprotein, the last step in lipoprotein maturation.</text>
</comment>
<evidence type="ECO:0000256" key="3">
    <source>
        <dbReference type="ARBA" id="ARBA00022679"/>
    </source>
</evidence>
<dbReference type="EMBL" id="DQID01000280">
    <property type="protein sequence ID" value="HCT15265.1"/>
    <property type="molecule type" value="Genomic_DNA"/>
</dbReference>
<comment type="similarity">
    <text evidence="8">Belongs to the CN hydrolase family. Apolipoprotein N-acyltransferase subfamily.</text>
</comment>
<feature type="transmembrane region" description="Helical" evidence="8">
    <location>
        <begin position="196"/>
        <end position="217"/>
    </location>
</feature>
<feature type="transmembrane region" description="Helical" evidence="8">
    <location>
        <begin position="490"/>
        <end position="511"/>
    </location>
</feature>
<dbReference type="InterPro" id="IPR003010">
    <property type="entry name" value="C-N_Hydrolase"/>
</dbReference>
<comment type="catalytic activity">
    <reaction evidence="8">
        <text>N-terminal S-1,2-diacyl-sn-glyceryl-L-cysteinyl-[lipoprotein] + a glycerophospholipid = N-acyl-S-1,2-diacyl-sn-glyceryl-L-cysteinyl-[lipoprotein] + a 2-acyl-sn-glycero-3-phospholipid + H(+)</text>
        <dbReference type="Rhea" id="RHEA:48228"/>
        <dbReference type="Rhea" id="RHEA-COMP:14681"/>
        <dbReference type="Rhea" id="RHEA-COMP:14684"/>
        <dbReference type="ChEBI" id="CHEBI:15378"/>
        <dbReference type="ChEBI" id="CHEBI:136912"/>
        <dbReference type="ChEBI" id="CHEBI:140656"/>
        <dbReference type="ChEBI" id="CHEBI:140657"/>
        <dbReference type="ChEBI" id="CHEBI:140660"/>
        <dbReference type="EC" id="2.3.1.269"/>
    </reaction>
</comment>
<evidence type="ECO:0000256" key="4">
    <source>
        <dbReference type="ARBA" id="ARBA00022692"/>
    </source>
</evidence>
<dbReference type="UniPathway" id="UPA00666"/>
<evidence type="ECO:0000256" key="6">
    <source>
        <dbReference type="ARBA" id="ARBA00023136"/>
    </source>
</evidence>
<keyword evidence="2 8" id="KW-1003">Cell membrane</keyword>
<dbReference type="CDD" id="cd07571">
    <property type="entry name" value="ALP_N-acyl_transferase"/>
    <property type="match status" value="1"/>
</dbReference>
<dbReference type="NCBIfam" id="TIGR00546">
    <property type="entry name" value="lnt"/>
    <property type="match status" value="1"/>
</dbReference>
<dbReference type="PANTHER" id="PTHR38686:SF1">
    <property type="entry name" value="APOLIPOPROTEIN N-ACYLTRANSFERASE"/>
    <property type="match status" value="1"/>
</dbReference>
<dbReference type="Pfam" id="PF00795">
    <property type="entry name" value="CN_hydrolase"/>
    <property type="match status" value="1"/>
</dbReference>
<feature type="transmembrane region" description="Helical" evidence="8">
    <location>
        <begin position="84"/>
        <end position="110"/>
    </location>
</feature>
<evidence type="ECO:0000256" key="1">
    <source>
        <dbReference type="ARBA" id="ARBA00004651"/>
    </source>
</evidence>